<keyword evidence="8 11" id="KW-1133">Transmembrane helix</keyword>
<accession>A0AAE7CV05</accession>
<dbReference type="PANTHER" id="PTHR45528:SF8">
    <property type="entry name" value="HISTIDINE KINASE"/>
    <property type="match status" value="1"/>
</dbReference>
<dbReference type="CDD" id="cd00082">
    <property type="entry name" value="HisKA"/>
    <property type="match status" value="1"/>
</dbReference>
<evidence type="ECO:0000256" key="9">
    <source>
        <dbReference type="ARBA" id="ARBA00023012"/>
    </source>
</evidence>
<comment type="subcellular location">
    <subcellularLocation>
        <location evidence="2">Membrane</location>
        <topology evidence="2">Multi-pass membrane protein</topology>
    </subcellularLocation>
</comment>
<evidence type="ECO:0000313" key="14">
    <source>
        <dbReference type="Proteomes" id="UP000503130"/>
    </source>
</evidence>
<dbReference type="Gene3D" id="1.10.287.130">
    <property type="match status" value="1"/>
</dbReference>
<dbReference type="InterPro" id="IPR008358">
    <property type="entry name" value="Sig_transdc_His_kin/Pase_MprB"/>
</dbReference>
<evidence type="ECO:0000256" key="8">
    <source>
        <dbReference type="ARBA" id="ARBA00022989"/>
    </source>
</evidence>
<dbReference type="InterPro" id="IPR036097">
    <property type="entry name" value="HisK_dim/P_sf"/>
</dbReference>
<protein>
    <recommendedName>
        <fullName evidence="3">histidine kinase</fullName>
        <ecNumber evidence="3">2.7.13.3</ecNumber>
    </recommendedName>
</protein>
<keyword evidence="9" id="KW-0902">Two-component regulatory system</keyword>
<dbReference type="Proteomes" id="UP000503130">
    <property type="component" value="Chromosome"/>
</dbReference>
<keyword evidence="5" id="KW-0808">Transferase</keyword>
<reference evidence="13 14" key="1">
    <citation type="submission" date="2019-09" db="EMBL/GenBank/DDBJ databases">
        <title>FDA dAtabase for Regulatory Grade micrObial Sequences (FDA-ARGOS): Supporting development and validation of Infectious Disease Dx tests.</title>
        <authorList>
            <person name="Sciortino C."/>
            <person name="Tallon L."/>
            <person name="Sadzewicz L."/>
            <person name="Vavikolanu K."/>
            <person name="Mehta A."/>
            <person name="Aluvathingal J."/>
            <person name="Nadendla S."/>
            <person name="Nandy P."/>
            <person name="Geyer C."/>
            <person name="Yan Y."/>
            <person name="Sichtig H."/>
        </authorList>
    </citation>
    <scope>NUCLEOTIDE SEQUENCE [LARGE SCALE GENOMIC DNA]</scope>
    <source>
        <strain evidence="13 14">FDAARGOS_666</strain>
    </source>
</reference>
<dbReference type="PRINTS" id="PR01780">
    <property type="entry name" value="LANTIREGPROT"/>
</dbReference>
<dbReference type="AlphaFoldDB" id="A0AAE7CV05"/>
<dbReference type="SUPFAM" id="SSF47384">
    <property type="entry name" value="Homodimeric domain of signal transducing histidine kinase"/>
    <property type="match status" value="1"/>
</dbReference>
<proteinExistence type="predicted"/>
<keyword evidence="7 13" id="KW-0418">Kinase</keyword>
<evidence type="ECO:0000259" key="12">
    <source>
        <dbReference type="PROSITE" id="PS50109"/>
    </source>
</evidence>
<evidence type="ECO:0000256" key="1">
    <source>
        <dbReference type="ARBA" id="ARBA00000085"/>
    </source>
</evidence>
<dbReference type="Pfam" id="PF02518">
    <property type="entry name" value="HATPase_c"/>
    <property type="match status" value="1"/>
</dbReference>
<evidence type="ECO:0000256" key="3">
    <source>
        <dbReference type="ARBA" id="ARBA00012438"/>
    </source>
</evidence>
<keyword evidence="4" id="KW-0597">Phosphoprotein</keyword>
<dbReference type="SUPFAM" id="SSF55874">
    <property type="entry name" value="ATPase domain of HSP90 chaperone/DNA topoisomerase II/histidine kinase"/>
    <property type="match status" value="1"/>
</dbReference>
<dbReference type="SMART" id="SM00387">
    <property type="entry name" value="HATPase_c"/>
    <property type="match status" value="1"/>
</dbReference>
<sequence>MGIKMKTSLTKTFRKFLVCLLGGICLSVVVPFVCMLLASSMGIVTLADNNERQTEDLVPILTATPNVSDIHFPTGTKFLRLTKNYEYIDTNMSEEVKEKALMFAKTGLMDTSGKTQFIFVTRNDEYIVLQYVIGSQYLNPQLNHYLPSPEILMITLMIISSLGVCVYLTVHFAKELRKELTPILEATKEIENQNLDFTIGHSKILEFENVIISFDSMRNSLKESLEKQWQSEKLQREQIASLAHDLKTPLTVVQGNIDLLDETELDEEQKLYLSYAMSSSEQMKQYIKILIDISKTTVGYQLQMEDIKLPEFLKHILSQTEIICKDKGIIIQQTQHNLPQNIIGDRMLLERAFINLISNSVEFSPENSTLYIDVDNKDNYLNICITDCGCGFSKEALEHAKERFYMANQSRSSKLHYGMGLYIVDSIIKQHKGKLLLDNSIETKGAKVTIQLPL</sequence>
<dbReference type="InterPro" id="IPR003594">
    <property type="entry name" value="HATPase_dom"/>
</dbReference>
<dbReference type="InterPro" id="IPR005467">
    <property type="entry name" value="His_kinase_dom"/>
</dbReference>
<feature type="domain" description="Histidine kinase" evidence="12">
    <location>
        <begin position="241"/>
        <end position="454"/>
    </location>
</feature>
<dbReference type="InterPro" id="IPR050398">
    <property type="entry name" value="HssS/ArlS-like"/>
</dbReference>
<dbReference type="Gene3D" id="3.30.565.10">
    <property type="entry name" value="Histidine kinase-like ATPase, C-terminal domain"/>
    <property type="match status" value="1"/>
</dbReference>
<dbReference type="PANTHER" id="PTHR45528">
    <property type="entry name" value="SENSOR HISTIDINE KINASE CPXA"/>
    <property type="match status" value="1"/>
</dbReference>
<feature type="transmembrane region" description="Helical" evidence="11">
    <location>
        <begin position="16"/>
        <end position="38"/>
    </location>
</feature>
<keyword evidence="6 11" id="KW-0812">Transmembrane</keyword>
<evidence type="ECO:0000256" key="5">
    <source>
        <dbReference type="ARBA" id="ARBA00022679"/>
    </source>
</evidence>
<evidence type="ECO:0000256" key="11">
    <source>
        <dbReference type="SAM" id="Phobius"/>
    </source>
</evidence>
<feature type="transmembrane region" description="Helical" evidence="11">
    <location>
        <begin position="151"/>
        <end position="170"/>
    </location>
</feature>
<keyword evidence="10 11" id="KW-0472">Membrane</keyword>
<dbReference type="PROSITE" id="PS50109">
    <property type="entry name" value="HIS_KIN"/>
    <property type="match status" value="1"/>
</dbReference>
<dbReference type="InterPro" id="IPR003661">
    <property type="entry name" value="HisK_dim/P_dom"/>
</dbReference>
<evidence type="ECO:0000313" key="13">
    <source>
        <dbReference type="EMBL" id="QIX74365.1"/>
    </source>
</evidence>
<dbReference type="GO" id="GO:0005886">
    <property type="term" value="C:plasma membrane"/>
    <property type="evidence" value="ECO:0007669"/>
    <property type="project" value="TreeGrafter"/>
</dbReference>
<organism evidence="13 14">
    <name type="scientific">Streptococcus gallolyticus</name>
    <dbReference type="NCBI Taxonomy" id="315405"/>
    <lineage>
        <taxon>Bacteria</taxon>
        <taxon>Bacillati</taxon>
        <taxon>Bacillota</taxon>
        <taxon>Bacilli</taxon>
        <taxon>Lactobacillales</taxon>
        <taxon>Streptococcaceae</taxon>
        <taxon>Streptococcus</taxon>
    </lineage>
</organism>
<dbReference type="Pfam" id="PF00512">
    <property type="entry name" value="HisKA"/>
    <property type="match status" value="1"/>
</dbReference>
<gene>
    <name evidence="13" type="ORF">FOB74_07915</name>
</gene>
<dbReference type="SMART" id="SM00388">
    <property type="entry name" value="HisKA"/>
    <property type="match status" value="1"/>
</dbReference>
<dbReference type="EMBL" id="CP050959">
    <property type="protein sequence ID" value="QIX74365.1"/>
    <property type="molecule type" value="Genomic_DNA"/>
</dbReference>
<evidence type="ECO:0000256" key="4">
    <source>
        <dbReference type="ARBA" id="ARBA00022553"/>
    </source>
</evidence>
<comment type="catalytic activity">
    <reaction evidence="1">
        <text>ATP + protein L-histidine = ADP + protein N-phospho-L-histidine.</text>
        <dbReference type="EC" id="2.7.13.3"/>
    </reaction>
</comment>
<evidence type="ECO:0000256" key="2">
    <source>
        <dbReference type="ARBA" id="ARBA00004141"/>
    </source>
</evidence>
<name>A0AAE7CV05_9STRE</name>
<evidence type="ECO:0000256" key="6">
    <source>
        <dbReference type="ARBA" id="ARBA00022692"/>
    </source>
</evidence>
<dbReference type="GO" id="GO:0000155">
    <property type="term" value="F:phosphorelay sensor kinase activity"/>
    <property type="evidence" value="ECO:0007669"/>
    <property type="project" value="InterPro"/>
</dbReference>
<dbReference type="EC" id="2.7.13.3" evidence="3"/>
<evidence type="ECO:0000256" key="7">
    <source>
        <dbReference type="ARBA" id="ARBA00022777"/>
    </source>
</evidence>
<evidence type="ECO:0000256" key="10">
    <source>
        <dbReference type="ARBA" id="ARBA00023136"/>
    </source>
</evidence>
<dbReference type="InterPro" id="IPR036890">
    <property type="entry name" value="HATPase_C_sf"/>
</dbReference>